<gene>
    <name evidence="1" type="ORF">Q0590_35210</name>
</gene>
<protein>
    <submittedName>
        <fullName evidence="1">Uncharacterized protein</fullName>
    </submittedName>
</protein>
<dbReference type="EMBL" id="JAUKPO010000067">
    <property type="protein sequence ID" value="MDO1451575.1"/>
    <property type="molecule type" value="Genomic_DNA"/>
</dbReference>
<evidence type="ECO:0000313" key="2">
    <source>
        <dbReference type="Proteomes" id="UP001168528"/>
    </source>
</evidence>
<evidence type="ECO:0000313" key="1">
    <source>
        <dbReference type="EMBL" id="MDO1451575.1"/>
    </source>
</evidence>
<dbReference type="RefSeq" id="WP_302042372.1">
    <property type="nucleotide sequence ID" value="NZ_JAUKPO010000067.1"/>
</dbReference>
<dbReference type="Proteomes" id="UP001168528">
    <property type="component" value="Unassembled WGS sequence"/>
</dbReference>
<name>A0ABT8RHM8_9BACT</name>
<organism evidence="1 2">
    <name type="scientific">Rhodocytophaga aerolata</name>
    <dbReference type="NCBI Taxonomy" id="455078"/>
    <lineage>
        <taxon>Bacteria</taxon>
        <taxon>Pseudomonadati</taxon>
        <taxon>Bacteroidota</taxon>
        <taxon>Cytophagia</taxon>
        <taxon>Cytophagales</taxon>
        <taxon>Rhodocytophagaceae</taxon>
        <taxon>Rhodocytophaga</taxon>
    </lineage>
</organism>
<reference evidence="1" key="1">
    <citation type="submission" date="2023-07" db="EMBL/GenBank/DDBJ databases">
        <title>The genome sequence of Rhodocytophaga aerolata KACC 12507.</title>
        <authorList>
            <person name="Zhang X."/>
        </authorList>
    </citation>
    <scope>NUCLEOTIDE SEQUENCE</scope>
    <source>
        <strain evidence="1">KACC 12507</strain>
    </source>
</reference>
<sequence length="82" mass="9776">MSVFLIDNADKEKLTVIIEPWAEEYYLRKNDTLKLQQPDGLNGYYHLNVWENGDIQVYVEGEYDYPMVTINDKEAEPFKERE</sequence>
<proteinExistence type="predicted"/>
<accession>A0ABT8RHM8</accession>
<keyword evidence="2" id="KW-1185">Reference proteome</keyword>
<comment type="caution">
    <text evidence="1">The sequence shown here is derived from an EMBL/GenBank/DDBJ whole genome shotgun (WGS) entry which is preliminary data.</text>
</comment>